<name>A0A265N8W6_9BACI</name>
<dbReference type="InterPro" id="IPR025437">
    <property type="entry name" value="YfhE-like"/>
</dbReference>
<protein>
    <submittedName>
        <fullName evidence="1">YfhE family protein</fullName>
    </submittedName>
</protein>
<organism evidence="1 2">
    <name type="scientific">Virgibacillus indicus</name>
    <dbReference type="NCBI Taxonomy" id="2024554"/>
    <lineage>
        <taxon>Bacteria</taxon>
        <taxon>Bacillati</taxon>
        <taxon>Bacillota</taxon>
        <taxon>Bacilli</taxon>
        <taxon>Bacillales</taxon>
        <taxon>Bacillaceae</taxon>
        <taxon>Virgibacillus</taxon>
    </lineage>
</organism>
<dbReference type="OrthoDB" id="2973606at2"/>
<gene>
    <name evidence="1" type="ORF">CIL03_15430</name>
</gene>
<accession>A0A265N8W6</accession>
<dbReference type="RefSeq" id="WP_094886784.1">
    <property type="nucleotide sequence ID" value="NZ_NPMS01000008.1"/>
</dbReference>
<proteinExistence type="predicted"/>
<dbReference type="EMBL" id="NPMS01000008">
    <property type="protein sequence ID" value="OZU87756.1"/>
    <property type="molecule type" value="Genomic_DNA"/>
</dbReference>
<comment type="caution">
    <text evidence="1">The sequence shown here is derived from an EMBL/GenBank/DDBJ whole genome shotgun (WGS) entry which is preliminary data.</text>
</comment>
<sequence length="43" mass="5327">MKRKAMPHMHEKFLSKTQEVRYQKEFKRADKIYDELSKRGNRS</sequence>
<evidence type="ECO:0000313" key="1">
    <source>
        <dbReference type="EMBL" id="OZU87756.1"/>
    </source>
</evidence>
<dbReference type="Pfam" id="PF14152">
    <property type="entry name" value="YfhE"/>
    <property type="match status" value="1"/>
</dbReference>
<evidence type="ECO:0000313" key="2">
    <source>
        <dbReference type="Proteomes" id="UP000216498"/>
    </source>
</evidence>
<reference evidence="1 2" key="1">
    <citation type="submission" date="2017-08" db="EMBL/GenBank/DDBJ databases">
        <title>Virgibacillus indicus sp. nov. and Virgibacillus profoundi sp. nov, two moderately halophilic bacteria isolated from marine sediment by using the Microfluidic Streak Plate.</title>
        <authorList>
            <person name="Xu B."/>
            <person name="Hu B."/>
            <person name="Wang J."/>
            <person name="Zhu Y."/>
            <person name="Huang L."/>
            <person name="Du W."/>
            <person name="Huang Y."/>
        </authorList>
    </citation>
    <scope>NUCLEOTIDE SEQUENCE [LARGE SCALE GENOMIC DNA]</scope>
    <source>
        <strain evidence="1 2">IO3-P2-C2</strain>
    </source>
</reference>
<keyword evidence="2" id="KW-1185">Reference proteome</keyword>
<dbReference type="Proteomes" id="UP000216498">
    <property type="component" value="Unassembled WGS sequence"/>
</dbReference>
<dbReference type="AlphaFoldDB" id="A0A265N8W6"/>